<evidence type="ECO:0000313" key="1">
    <source>
        <dbReference type="EMBL" id="KFD59149.1"/>
    </source>
</evidence>
<dbReference type="Proteomes" id="UP000030758">
    <property type="component" value="Unassembled WGS sequence"/>
</dbReference>
<protein>
    <recommendedName>
        <fullName evidence="2">Reverse transcriptase domain-containing protein</fullName>
    </recommendedName>
</protein>
<dbReference type="EMBL" id="KL369000">
    <property type="protein sequence ID" value="KFD59149.1"/>
    <property type="molecule type" value="Genomic_DNA"/>
</dbReference>
<feature type="non-terminal residue" evidence="1">
    <location>
        <position position="104"/>
    </location>
</feature>
<dbReference type="AlphaFoldDB" id="A0A085MPK3"/>
<evidence type="ECO:0008006" key="2">
    <source>
        <dbReference type="Google" id="ProtNLM"/>
    </source>
</evidence>
<sequence>EETFKPDLLLTKGDSCWVLDVAVPWETTDSLNRRHVEKCRKYERLKEAVCKLTGAKVFGTGAVVVGARGGWCSRNDETLKKMNWCISEKYKTLLCTMALERTVQ</sequence>
<feature type="non-terminal residue" evidence="1">
    <location>
        <position position="1"/>
    </location>
</feature>
<proteinExistence type="predicted"/>
<gene>
    <name evidence="1" type="ORF">M514_00554</name>
</gene>
<organism evidence="1">
    <name type="scientific">Trichuris suis</name>
    <name type="common">pig whipworm</name>
    <dbReference type="NCBI Taxonomy" id="68888"/>
    <lineage>
        <taxon>Eukaryota</taxon>
        <taxon>Metazoa</taxon>
        <taxon>Ecdysozoa</taxon>
        <taxon>Nematoda</taxon>
        <taxon>Enoplea</taxon>
        <taxon>Dorylaimia</taxon>
        <taxon>Trichinellida</taxon>
        <taxon>Trichuridae</taxon>
        <taxon>Trichuris</taxon>
    </lineage>
</organism>
<name>A0A085MPK3_9BILA</name>
<accession>A0A085MPK3</accession>
<reference evidence="1" key="1">
    <citation type="journal article" date="2014" name="Nat. Genet.">
        <title>Genome and transcriptome of the porcine whipworm Trichuris suis.</title>
        <authorList>
            <person name="Jex A.R."/>
            <person name="Nejsum P."/>
            <person name="Schwarz E.M."/>
            <person name="Hu L."/>
            <person name="Young N.D."/>
            <person name="Hall R.S."/>
            <person name="Korhonen P.K."/>
            <person name="Liao S."/>
            <person name="Thamsborg S."/>
            <person name="Xia J."/>
            <person name="Xu P."/>
            <person name="Wang S."/>
            <person name="Scheerlinck J.P."/>
            <person name="Hofmann A."/>
            <person name="Sternberg P.W."/>
            <person name="Wang J."/>
            <person name="Gasser R.B."/>
        </authorList>
    </citation>
    <scope>NUCLEOTIDE SEQUENCE [LARGE SCALE GENOMIC DNA]</scope>
    <source>
        <strain evidence="1">DCEP-RM93F</strain>
    </source>
</reference>